<dbReference type="HOGENOM" id="CLU_049749_5_0_2"/>
<dbReference type="GO" id="GO:0032259">
    <property type="term" value="P:methylation"/>
    <property type="evidence" value="ECO:0007669"/>
    <property type="project" value="UniProtKB-KW"/>
</dbReference>
<dbReference type="PANTHER" id="PTHR43464">
    <property type="entry name" value="METHYLTRANSFERASE"/>
    <property type="match status" value="1"/>
</dbReference>
<dbReference type="Proteomes" id="UP000006794">
    <property type="component" value="Chromosome"/>
</dbReference>
<dbReference type="GeneID" id="10797051"/>
<dbReference type="AlphaFoldDB" id="F8D7Y1"/>
<dbReference type="EMBL" id="CP002839">
    <property type="protein sequence ID" value="AEH36714.1"/>
    <property type="molecule type" value="Genomic_DNA"/>
</dbReference>
<proteinExistence type="predicted"/>
<dbReference type="InterPro" id="IPR029063">
    <property type="entry name" value="SAM-dependent_MTases_sf"/>
</dbReference>
<dbReference type="eggNOG" id="arCOG04347">
    <property type="taxonomic scope" value="Archaea"/>
</dbReference>
<keyword evidence="1 5" id="KW-0489">Methyltransferase</keyword>
<dbReference type="InterPro" id="IPR013216">
    <property type="entry name" value="Methyltransf_11"/>
</dbReference>
<name>F8D7Y1_HALXS</name>
<protein>
    <submittedName>
        <fullName evidence="5">Methyltransferase type 11</fullName>
    </submittedName>
</protein>
<organism evidence="5 6">
    <name type="scientific">Halopiger xanaduensis (strain DSM 18323 / JCM 14033 / SH-6)</name>
    <dbReference type="NCBI Taxonomy" id="797210"/>
    <lineage>
        <taxon>Archaea</taxon>
        <taxon>Methanobacteriati</taxon>
        <taxon>Methanobacteriota</taxon>
        <taxon>Stenosarchaea group</taxon>
        <taxon>Halobacteria</taxon>
        <taxon>Halobacteriales</taxon>
        <taxon>Natrialbaceae</taxon>
        <taxon>Halopiger</taxon>
    </lineage>
</organism>
<dbReference type="Pfam" id="PF08241">
    <property type="entry name" value="Methyltransf_11"/>
    <property type="match status" value="1"/>
</dbReference>
<dbReference type="KEGG" id="hxa:Halxa_2089"/>
<sequence>MDGDSDSIEHHYDAVADIWAEFTQQPTKKHLLWPTIRSLLPPVDGLRVLDAGCGDGHYAARLADRGADVLGIDASQEMIRTAEERHGDRVDFRRARVDEPLEFLEDDSFDLVCCQHVFSHLPSLETPVEEFARVLRPGGSVVLSTHHPFHDFQVVRDEAYPDAYAALEDLNPVVEPSSPRTNYHETERFKIHWTGEESSNPGVYYRRSLTELLRPLLETGFDLRALEEPAPNEAFEREFPDAATELERRVPRSICLRAQR</sequence>
<dbReference type="Gene3D" id="3.40.50.150">
    <property type="entry name" value="Vaccinia Virus protein VP39"/>
    <property type="match status" value="1"/>
</dbReference>
<evidence type="ECO:0000259" key="4">
    <source>
        <dbReference type="Pfam" id="PF08241"/>
    </source>
</evidence>
<dbReference type="SUPFAM" id="SSF53335">
    <property type="entry name" value="S-adenosyl-L-methionine-dependent methyltransferases"/>
    <property type="match status" value="1"/>
</dbReference>
<feature type="domain" description="Methyltransferase type 11" evidence="4">
    <location>
        <begin position="49"/>
        <end position="142"/>
    </location>
</feature>
<evidence type="ECO:0000256" key="1">
    <source>
        <dbReference type="ARBA" id="ARBA00022603"/>
    </source>
</evidence>
<evidence type="ECO:0000256" key="2">
    <source>
        <dbReference type="ARBA" id="ARBA00022679"/>
    </source>
</evidence>
<accession>F8D7Y1</accession>
<dbReference type="PANTHER" id="PTHR43464:SF19">
    <property type="entry name" value="UBIQUINONE BIOSYNTHESIS O-METHYLTRANSFERASE, MITOCHONDRIAL"/>
    <property type="match status" value="1"/>
</dbReference>
<keyword evidence="2 5" id="KW-0808">Transferase</keyword>
<reference evidence="5 6" key="1">
    <citation type="journal article" date="2012" name="Stand. Genomic Sci.">
        <title>Complete genome sequence of Halopiger xanaduensis type strain (SH-6(T)).</title>
        <authorList>
            <person name="Anderson I."/>
            <person name="Tindall B.J."/>
            <person name="Rohde M."/>
            <person name="Lucas S."/>
            <person name="Han J."/>
            <person name="Lapidus A."/>
            <person name="Cheng J.F."/>
            <person name="Goodwin L."/>
            <person name="Pitluck S."/>
            <person name="Peters L."/>
            <person name="Pati A."/>
            <person name="Mikhailova N."/>
            <person name="Pagani I."/>
            <person name="Teshima H."/>
            <person name="Han C."/>
            <person name="Tapia R."/>
            <person name="Land M."/>
            <person name="Woyke T."/>
            <person name="Klenk H.P."/>
            <person name="Kyrpides N."/>
            <person name="Ivanova N."/>
        </authorList>
    </citation>
    <scope>NUCLEOTIDE SEQUENCE [LARGE SCALE GENOMIC DNA]</scope>
    <source>
        <strain evidence="6">DSM 18323 / JCM 14033 / SH-6</strain>
    </source>
</reference>
<evidence type="ECO:0000256" key="3">
    <source>
        <dbReference type="ARBA" id="ARBA00022691"/>
    </source>
</evidence>
<dbReference type="GO" id="GO:0008757">
    <property type="term" value="F:S-adenosylmethionine-dependent methyltransferase activity"/>
    <property type="evidence" value="ECO:0007669"/>
    <property type="project" value="InterPro"/>
</dbReference>
<gene>
    <name evidence="5" type="ordered locus">Halxa_2089</name>
</gene>
<keyword evidence="3" id="KW-0949">S-adenosyl-L-methionine</keyword>
<dbReference type="CDD" id="cd02440">
    <property type="entry name" value="AdoMet_MTases"/>
    <property type="match status" value="1"/>
</dbReference>
<dbReference type="RefSeq" id="WP_013879607.1">
    <property type="nucleotide sequence ID" value="NC_015666.1"/>
</dbReference>
<dbReference type="STRING" id="797210.Halxa_2089"/>
<evidence type="ECO:0000313" key="6">
    <source>
        <dbReference type="Proteomes" id="UP000006794"/>
    </source>
</evidence>
<dbReference type="OrthoDB" id="57427at2157"/>
<keyword evidence="6" id="KW-1185">Reference proteome</keyword>
<evidence type="ECO:0000313" key="5">
    <source>
        <dbReference type="EMBL" id="AEH36714.1"/>
    </source>
</evidence>